<sequence>MAKFIYYTGIVIAVIAFVISLWGLFGTLPYKLQNIPAPLVILALAMVAGARMSLRKNGQDGRSSDAGRSN</sequence>
<keyword evidence="1" id="KW-0812">Transmembrane</keyword>
<organism evidence="2 3">
    <name type="scientific">Winkia neuii</name>
    <dbReference type="NCBI Taxonomy" id="33007"/>
    <lineage>
        <taxon>Bacteria</taxon>
        <taxon>Bacillati</taxon>
        <taxon>Actinomycetota</taxon>
        <taxon>Actinomycetes</taxon>
        <taxon>Actinomycetales</taxon>
        <taxon>Actinomycetaceae</taxon>
        <taxon>Winkia</taxon>
    </lineage>
</organism>
<name>A0A2I1INJ8_9ACTO</name>
<evidence type="ECO:0000313" key="2">
    <source>
        <dbReference type="EMBL" id="PKY72699.1"/>
    </source>
</evidence>
<gene>
    <name evidence="2" type="ORF">CYJ19_03375</name>
</gene>
<proteinExistence type="predicted"/>
<feature type="transmembrane region" description="Helical" evidence="1">
    <location>
        <begin position="37"/>
        <end position="54"/>
    </location>
</feature>
<keyword evidence="3" id="KW-1185">Reference proteome</keyword>
<dbReference type="GeneID" id="35867557"/>
<reference evidence="2 3" key="1">
    <citation type="submission" date="2017-12" db="EMBL/GenBank/DDBJ databases">
        <title>Phylogenetic diversity of female urinary microbiome.</title>
        <authorList>
            <person name="Thomas-White K."/>
            <person name="Wolfe A.J."/>
        </authorList>
    </citation>
    <scope>NUCLEOTIDE SEQUENCE [LARGE SCALE GENOMIC DNA]</scope>
    <source>
        <strain evidence="2 3">UMB0402</strain>
    </source>
</reference>
<dbReference type="AlphaFoldDB" id="A0A2I1INJ8"/>
<dbReference type="RefSeq" id="WP_024331087.1">
    <property type="nucleotide sequence ID" value="NZ_JASOXK010000002.1"/>
</dbReference>
<accession>A0A2I1INJ8</accession>
<evidence type="ECO:0000313" key="3">
    <source>
        <dbReference type="Proteomes" id="UP000235122"/>
    </source>
</evidence>
<protein>
    <submittedName>
        <fullName evidence="2">Uncharacterized protein</fullName>
    </submittedName>
</protein>
<dbReference type="Proteomes" id="UP000235122">
    <property type="component" value="Unassembled WGS sequence"/>
</dbReference>
<dbReference type="EMBL" id="PKKO01000002">
    <property type="protein sequence ID" value="PKY72699.1"/>
    <property type="molecule type" value="Genomic_DNA"/>
</dbReference>
<evidence type="ECO:0000256" key="1">
    <source>
        <dbReference type="SAM" id="Phobius"/>
    </source>
</evidence>
<keyword evidence="1" id="KW-1133">Transmembrane helix</keyword>
<keyword evidence="1" id="KW-0472">Membrane</keyword>
<dbReference type="STRING" id="33007.HMPREF3198_01550"/>
<feature type="transmembrane region" description="Helical" evidence="1">
    <location>
        <begin position="5"/>
        <end position="25"/>
    </location>
</feature>
<comment type="caution">
    <text evidence="2">The sequence shown here is derived from an EMBL/GenBank/DDBJ whole genome shotgun (WGS) entry which is preliminary data.</text>
</comment>